<gene>
    <name evidence="1" type="ORF">SAV14893_039090</name>
    <name evidence="2" type="ORF">SAV31267_047960</name>
</gene>
<organism evidence="1 4">
    <name type="scientific">Streptomyces avermitilis</name>
    <dbReference type="NCBI Taxonomy" id="33903"/>
    <lineage>
        <taxon>Bacteria</taxon>
        <taxon>Bacillati</taxon>
        <taxon>Actinomycetota</taxon>
        <taxon>Actinomycetes</taxon>
        <taxon>Kitasatosporales</taxon>
        <taxon>Streptomycetaceae</taxon>
        <taxon>Streptomyces</taxon>
    </lineage>
</organism>
<evidence type="ECO:0000313" key="4">
    <source>
        <dbReference type="Proteomes" id="UP000302139"/>
    </source>
</evidence>
<dbReference type="EMBL" id="BJHY01000001">
    <property type="protein sequence ID" value="GDY75311.1"/>
    <property type="molecule type" value="Genomic_DNA"/>
</dbReference>
<comment type="caution">
    <text evidence="1">The sequence shown here is derived from an EMBL/GenBank/DDBJ whole genome shotgun (WGS) entry which is preliminary data.</text>
</comment>
<dbReference type="Proteomes" id="UP000299211">
    <property type="component" value="Unassembled WGS sequence"/>
</dbReference>
<sequence>MGMRERDPVPAEIQGAVGPLTAHDVYDVTEVADEAAHVPVIRGAMPARDDIGRL</sequence>
<proteinExistence type="predicted"/>
<accession>A0A4D4LY56</accession>
<dbReference type="EMBL" id="BJHX01000001">
    <property type="protein sequence ID" value="GDY64516.1"/>
    <property type="molecule type" value="Genomic_DNA"/>
</dbReference>
<dbReference type="AlphaFoldDB" id="A0A4D4LY56"/>
<name>A0A4D4LY56_STRAX</name>
<protein>
    <submittedName>
        <fullName evidence="1">Uncharacterized protein</fullName>
    </submittedName>
</protein>
<evidence type="ECO:0000313" key="3">
    <source>
        <dbReference type="Proteomes" id="UP000299211"/>
    </source>
</evidence>
<evidence type="ECO:0000313" key="1">
    <source>
        <dbReference type="EMBL" id="GDY64516.1"/>
    </source>
</evidence>
<evidence type="ECO:0000313" key="2">
    <source>
        <dbReference type="EMBL" id="GDY75311.1"/>
    </source>
</evidence>
<reference evidence="2 3" key="1">
    <citation type="submission" date="2019-04" db="EMBL/GenBank/DDBJ databases">
        <title>Draft genome sequences of Streptomyces avermitilis ATCC 31267.</title>
        <authorList>
            <person name="Komaki H."/>
            <person name="Tamura T."/>
            <person name="Hosoyama A."/>
        </authorList>
    </citation>
    <scope>NUCLEOTIDE SEQUENCE [LARGE SCALE GENOMIC DNA]</scope>
    <source>
        <strain evidence="2 3">ATCC 31267</strain>
    </source>
</reference>
<dbReference type="Proteomes" id="UP000302139">
    <property type="component" value="Unassembled WGS sequence"/>
</dbReference>
<reference evidence="1 4" key="2">
    <citation type="submission" date="2019-04" db="EMBL/GenBank/DDBJ databases">
        <title>Draft genome sequences of Streptomyces avermitilis NBRC 14893.</title>
        <authorList>
            <person name="Komaki H."/>
            <person name="Tamura T."/>
            <person name="Hosoyama A."/>
        </authorList>
    </citation>
    <scope>NUCLEOTIDE SEQUENCE [LARGE SCALE GENOMIC DNA]</scope>
    <source>
        <strain evidence="1 4">NBRC 14893</strain>
    </source>
</reference>